<evidence type="ECO:0000256" key="2">
    <source>
        <dbReference type="ARBA" id="ARBA00022692"/>
    </source>
</evidence>
<dbReference type="InterPro" id="IPR050401">
    <property type="entry name" value="Cyclic_nucleotide_synthase"/>
</dbReference>
<protein>
    <recommendedName>
        <fullName evidence="7">Receptor ligand binding region domain-containing protein</fullName>
    </recommendedName>
</protein>
<gene>
    <name evidence="8" type="ORF">ANCDUO_00271</name>
</gene>
<dbReference type="Proteomes" id="UP000054047">
    <property type="component" value="Unassembled WGS sequence"/>
</dbReference>
<evidence type="ECO:0000256" key="1">
    <source>
        <dbReference type="ARBA" id="ARBA00004370"/>
    </source>
</evidence>
<keyword evidence="2" id="KW-0812">Transmembrane</keyword>
<evidence type="ECO:0000313" key="9">
    <source>
        <dbReference type="Proteomes" id="UP000054047"/>
    </source>
</evidence>
<keyword evidence="4" id="KW-1133">Transmembrane helix</keyword>
<comment type="subcellular location">
    <subcellularLocation>
        <location evidence="1">Membrane</location>
    </subcellularLocation>
</comment>
<dbReference type="SUPFAM" id="SSF53822">
    <property type="entry name" value="Periplasmic binding protein-like I"/>
    <property type="match status" value="1"/>
</dbReference>
<proteinExistence type="predicted"/>
<keyword evidence="9" id="KW-1185">Reference proteome</keyword>
<dbReference type="GO" id="GO:0004016">
    <property type="term" value="F:adenylate cyclase activity"/>
    <property type="evidence" value="ECO:0007669"/>
    <property type="project" value="TreeGrafter"/>
</dbReference>
<dbReference type="Gene3D" id="3.40.50.2300">
    <property type="match status" value="1"/>
</dbReference>
<dbReference type="PANTHER" id="PTHR11920:SF375">
    <property type="entry name" value="RECEPTOR-TYPE GUANYLATE CYCLASE GCY-13"/>
    <property type="match status" value="1"/>
</dbReference>
<evidence type="ECO:0000313" key="8">
    <source>
        <dbReference type="EMBL" id="KIH69392.1"/>
    </source>
</evidence>
<sequence length="418" mass="47171">MAQNYAVALANVVQHFGWGQFAYIYGGAKCSDINTDLAKVVYRMSTVFTSKTAFIPDPNPEALKLALSRTRIVARKPAVVRRALLAAFDLGMINDEFLYIIVNSQSGVSTANGTLVPMWQDVSASPDGRDADAMAAYQKTISISTLRSQDKNIANFRKKVIEKMRLPPFNCIQECANPAYQQGSQYSYQLYNIIVLYAKALNRTISEDPSQLRNGIAGAVTVNSRGQLVPTLIVSIIDSAGKPEKILTVDIDNYKANITELFTDPKVLWAHYGGRKPLAVPVCGFESMQKMVQEKKINMKWLIPFSALQEVNSKKMEASLSSLQSKQTNRTDFSLMPSISRSDKFDMYMYENDPVVAEKHTTIALIEKTRYTHLRKQWKFEAQPYNVYPGMMRERKSKMRDLSPYPEQVTPIARRRNN</sequence>
<dbReference type="GO" id="GO:0000166">
    <property type="term" value="F:nucleotide binding"/>
    <property type="evidence" value="ECO:0007669"/>
    <property type="project" value="UniProtKB-KW"/>
</dbReference>
<evidence type="ECO:0000256" key="4">
    <source>
        <dbReference type="ARBA" id="ARBA00022989"/>
    </source>
</evidence>
<dbReference type="InterPro" id="IPR001828">
    <property type="entry name" value="ANF_lig-bd_rcpt"/>
</dbReference>
<dbReference type="AlphaFoldDB" id="A0A0C2E1Y0"/>
<dbReference type="GO" id="GO:0001653">
    <property type="term" value="F:peptide receptor activity"/>
    <property type="evidence" value="ECO:0007669"/>
    <property type="project" value="TreeGrafter"/>
</dbReference>
<keyword evidence="6" id="KW-0456">Lyase</keyword>
<dbReference type="PANTHER" id="PTHR11920">
    <property type="entry name" value="GUANYLYL CYCLASE"/>
    <property type="match status" value="1"/>
</dbReference>
<evidence type="ECO:0000256" key="6">
    <source>
        <dbReference type="ARBA" id="ARBA00023239"/>
    </source>
</evidence>
<evidence type="ECO:0000256" key="5">
    <source>
        <dbReference type="ARBA" id="ARBA00023136"/>
    </source>
</evidence>
<dbReference type="GO" id="GO:0007168">
    <property type="term" value="P:receptor guanylyl cyclase signaling pathway"/>
    <property type="evidence" value="ECO:0007669"/>
    <property type="project" value="TreeGrafter"/>
</dbReference>
<keyword evidence="5" id="KW-0472">Membrane</keyword>
<dbReference type="EMBL" id="KN726167">
    <property type="protein sequence ID" value="KIH69392.1"/>
    <property type="molecule type" value="Genomic_DNA"/>
</dbReference>
<evidence type="ECO:0000256" key="3">
    <source>
        <dbReference type="ARBA" id="ARBA00022741"/>
    </source>
</evidence>
<keyword evidence="3" id="KW-0547">Nucleotide-binding</keyword>
<dbReference type="GO" id="GO:0004383">
    <property type="term" value="F:guanylate cyclase activity"/>
    <property type="evidence" value="ECO:0007669"/>
    <property type="project" value="TreeGrafter"/>
</dbReference>
<evidence type="ECO:0000259" key="7">
    <source>
        <dbReference type="Pfam" id="PF01094"/>
    </source>
</evidence>
<dbReference type="Pfam" id="PF01094">
    <property type="entry name" value="ANF_receptor"/>
    <property type="match status" value="1"/>
</dbReference>
<organism evidence="8 9">
    <name type="scientific">Ancylostoma duodenale</name>
    <dbReference type="NCBI Taxonomy" id="51022"/>
    <lineage>
        <taxon>Eukaryota</taxon>
        <taxon>Metazoa</taxon>
        <taxon>Ecdysozoa</taxon>
        <taxon>Nematoda</taxon>
        <taxon>Chromadorea</taxon>
        <taxon>Rhabditida</taxon>
        <taxon>Rhabditina</taxon>
        <taxon>Rhabditomorpha</taxon>
        <taxon>Strongyloidea</taxon>
        <taxon>Ancylostomatidae</taxon>
        <taxon>Ancylostomatinae</taxon>
        <taxon>Ancylostoma</taxon>
    </lineage>
</organism>
<dbReference type="OrthoDB" id="5866288at2759"/>
<accession>A0A0C2E1Y0</accession>
<dbReference type="CDD" id="cd06352">
    <property type="entry name" value="PBP1_NPR_GC-like"/>
    <property type="match status" value="1"/>
</dbReference>
<dbReference type="GO" id="GO:0005886">
    <property type="term" value="C:plasma membrane"/>
    <property type="evidence" value="ECO:0007669"/>
    <property type="project" value="TreeGrafter"/>
</dbReference>
<reference evidence="8 9" key="1">
    <citation type="submission" date="2013-12" db="EMBL/GenBank/DDBJ databases">
        <title>Draft genome of the parsitic nematode Ancylostoma duodenale.</title>
        <authorList>
            <person name="Mitreva M."/>
        </authorList>
    </citation>
    <scope>NUCLEOTIDE SEQUENCE [LARGE SCALE GENOMIC DNA]</scope>
    <source>
        <strain evidence="8 9">Zhejiang</strain>
    </source>
</reference>
<feature type="domain" description="Receptor ligand binding region" evidence="7">
    <location>
        <begin position="4"/>
        <end position="212"/>
    </location>
</feature>
<name>A0A0C2E1Y0_9BILA</name>
<dbReference type="InterPro" id="IPR028082">
    <property type="entry name" value="Peripla_BP_I"/>
</dbReference>